<dbReference type="AlphaFoldDB" id="C3YAM6"/>
<reference evidence="1" key="1">
    <citation type="journal article" date="2008" name="Nature">
        <title>The amphioxus genome and the evolution of the chordate karyotype.</title>
        <authorList>
            <consortium name="US DOE Joint Genome Institute (JGI-PGF)"/>
            <person name="Putnam N.H."/>
            <person name="Butts T."/>
            <person name="Ferrier D.E.K."/>
            <person name="Furlong R.F."/>
            <person name="Hellsten U."/>
            <person name="Kawashima T."/>
            <person name="Robinson-Rechavi M."/>
            <person name="Shoguchi E."/>
            <person name="Terry A."/>
            <person name="Yu J.-K."/>
            <person name="Benito-Gutierrez E.L."/>
            <person name="Dubchak I."/>
            <person name="Garcia-Fernandez J."/>
            <person name="Gibson-Brown J.J."/>
            <person name="Grigoriev I.V."/>
            <person name="Horton A.C."/>
            <person name="de Jong P.J."/>
            <person name="Jurka J."/>
            <person name="Kapitonov V.V."/>
            <person name="Kohara Y."/>
            <person name="Kuroki Y."/>
            <person name="Lindquist E."/>
            <person name="Lucas S."/>
            <person name="Osoegawa K."/>
            <person name="Pennacchio L.A."/>
            <person name="Salamov A.A."/>
            <person name="Satou Y."/>
            <person name="Sauka-Spengler T."/>
            <person name="Schmutz J."/>
            <person name="Shin-I T."/>
            <person name="Toyoda A."/>
            <person name="Bronner-Fraser M."/>
            <person name="Fujiyama A."/>
            <person name="Holland L.Z."/>
            <person name="Holland P.W.H."/>
            <person name="Satoh N."/>
            <person name="Rokhsar D.S."/>
        </authorList>
    </citation>
    <scope>NUCLEOTIDE SEQUENCE [LARGE SCALE GENOMIC DNA]</scope>
    <source>
        <strain evidence="1">S238N-H82</strain>
        <tissue evidence="1">Testes</tissue>
    </source>
</reference>
<evidence type="ECO:0000313" key="1">
    <source>
        <dbReference type="EMBL" id="EEN62774.1"/>
    </source>
</evidence>
<accession>C3YAM6</accession>
<sequence>MELVLVPEWVRSLQGKVGVGWGVEVQGKGKPEANVCPIQGQGDNAGVHPSKLERVLASVWPMFGGQVSGKVTTSGLQPTERKTGKWLGNLAGFSGRVGATSSGTTVHYRPPTCVR</sequence>
<dbReference type="InParanoid" id="C3YAM6"/>
<name>C3YAM6_BRAFL</name>
<proteinExistence type="predicted"/>
<protein>
    <submittedName>
        <fullName evidence="1">Uncharacterized protein</fullName>
    </submittedName>
</protein>
<organism>
    <name type="scientific">Branchiostoma floridae</name>
    <name type="common">Florida lancelet</name>
    <name type="synonym">Amphioxus</name>
    <dbReference type="NCBI Taxonomy" id="7739"/>
    <lineage>
        <taxon>Eukaryota</taxon>
        <taxon>Metazoa</taxon>
        <taxon>Chordata</taxon>
        <taxon>Cephalochordata</taxon>
        <taxon>Leptocardii</taxon>
        <taxon>Amphioxiformes</taxon>
        <taxon>Branchiostomatidae</taxon>
        <taxon>Branchiostoma</taxon>
    </lineage>
</organism>
<dbReference type="EMBL" id="GG666494">
    <property type="protein sequence ID" value="EEN62774.1"/>
    <property type="molecule type" value="Genomic_DNA"/>
</dbReference>
<gene>
    <name evidence="1" type="ORF">BRAFLDRAFT_82406</name>
</gene>